<dbReference type="GO" id="GO:0005524">
    <property type="term" value="F:ATP binding"/>
    <property type="evidence" value="ECO:0007669"/>
    <property type="project" value="UniProtKB-KW"/>
</dbReference>
<keyword evidence="6" id="KW-0067">ATP-binding</keyword>
<dbReference type="EC" id="2.7.2.4" evidence="7"/>
<evidence type="ECO:0000313" key="11">
    <source>
        <dbReference type="Proteomes" id="UP000323426"/>
    </source>
</evidence>
<evidence type="ECO:0000256" key="8">
    <source>
        <dbReference type="RuleBase" id="RU004249"/>
    </source>
</evidence>
<dbReference type="SUPFAM" id="SSF53633">
    <property type="entry name" value="Carbamate kinase-like"/>
    <property type="match status" value="1"/>
</dbReference>
<dbReference type="AlphaFoldDB" id="A0A5M6DVM0"/>
<feature type="domain" description="Aspartate/glutamate/uridylate kinase" evidence="9">
    <location>
        <begin position="2"/>
        <end position="278"/>
    </location>
</feature>
<dbReference type="UniPathway" id="UPA00050">
    <property type="reaction ID" value="UER00461"/>
</dbReference>
<evidence type="ECO:0000259" key="9">
    <source>
        <dbReference type="Pfam" id="PF00696"/>
    </source>
</evidence>
<evidence type="ECO:0000256" key="3">
    <source>
        <dbReference type="ARBA" id="ARBA00022679"/>
    </source>
</evidence>
<evidence type="ECO:0000256" key="6">
    <source>
        <dbReference type="ARBA" id="ARBA00022840"/>
    </source>
</evidence>
<dbReference type="GO" id="GO:0009088">
    <property type="term" value="P:threonine biosynthetic process"/>
    <property type="evidence" value="ECO:0007669"/>
    <property type="project" value="UniProtKB-UniPathway"/>
</dbReference>
<comment type="caution">
    <text evidence="10">The sequence shown here is derived from an EMBL/GenBank/DDBJ whole genome shotgun (WGS) entry which is preliminary data.</text>
</comment>
<reference evidence="10 11" key="1">
    <citation type="submission" date="2019-09" db="EMBL/GenBank/DDBJ databases">
        <title>Genome sequence and assembly of Adhaeribacter sp.</title>
        <authorList>
            <person name="Chhetri G."/>
        </authorList>
    </citation>
    <scope>NUCLEOTIDE SEQUENCE [LARGE SCALE GENOMIC DNA]</scope>
    <source>
        <strain evidence="10 11">DK36</strain>
    </source>
</reference>
<dbReference type="Gene3D" id="3.40.1160.10">
    <property type="entry name" value="Acetylglutamate kinase-like"/>
    <property type="match status" value="1"/>
</dbReference>
<evidence type="ECO:0000313" key="10">
    <source>
        <dbReference type="EMBL" id="KAA5549525.1"/>
    </source>
</evidence>
<dbReference type="EMBL" id="VWSF01000001">
    <property type="protein sequence ID" value="KAA5549525.1"/>
    <property type="molecule type" value="Genomic_DNA"/>
</dbReference>
<accession>A0A5M6DVM0</accession>
<evidence type="ECO:0000256" key="1">
    <source>
        <dbReference type="ARBA" id="ARBA00004766"/>
    </source>
</evidence>
<keyword evidence="8" id="KW-0028">Amino-acid biosynthesis</keyword>
<organism evidence="10 11">
    <name type="scientific">Adhaeribacter rhizoryzae</name>
    <dbReference type="NCBI Taxonomy" id="2607907"/>
    <lineage>
        <taxon>Bacteria</taxon>
        <taxon>Pseudomonadati</taxon>
        <taxon>Bacteroidota</taxon>
        <taxon>Cytophagia</taxon>
        <taxon>Cytophagales</taxon>
        <taxon>Hymenobacteraceae</taxon>
        <taxon>Adhaeribacter</taxon>
    </lineage>
</organism>
<comment type="pathway">
    <text evidence="8">Amino-acid biosynthesis; L-methionine biosynthesis via de novo pathway; L-homoserine from L-aspartate: step 1/3.</text>
</comment>
<keyword evidence="4" id="KW-0547">Nucleotide-binding</keyword>
<dbReference type="InterPro" id="IPR001341">
    <property type="entry name" value="Asp_kinase"/>
</dbReference>
<name>A0A5M6DVM0_9BACT</name>
<dbReference type="InterPro" id="IPR001048">
    <property type="entry name" value="Asp/Glu/Uridylate_kinase"/>
</dbReference>
<evidence type="ECO:0000256" key="4">
    <source>
        <dbReference type="ARBA" id="ARBA00022741"/>
    </source>
</evidence>
<keyword evidence="11" id="KW-1185">Reference proteome</keyword>
<dbReference type="PANTHER" id="PTHR21499">
    <property type="entry name" value="ASPARTATE KINASE"/>
    <property type="match status" value="1"/>
</dbReference>
<comment type="catalytic activity">
    <reaction evidence="7">
        <text>L-aspartate + ATP = 4-phospho-L-aspartate + ADP</text>
        <dbReference type="Rhea" id="RHEA:23776"/>
        <dbReference type="ChEBI" id="CHEBI:29991"/>
        <dbReference type="ChEBI" id="CHEBI:30616"/>
        <dbReference type="ChEBI" id="CHEBI:57535"/>
        <dbReference type="ChEBI" id="CHEBI:456216"/>
        <dbReference type="EC" id="2.7.2.4"/>
    </reaction>
</comment>
<keyword evidence="5 7" id="KW-0418">Kinase</keyword>
<dbReference type="GO" id="GO:0005829">
    <property type="term" value="C:cytosol"/>
    <property type="evidence" value="ECO:0007669"/>
    <property type="project" value="TreeGrafter"/>
</dbReference>
<evidence type="ECO:0000256" key="7">
    <source>
        <dbReference type="RuleBase" id="RU003448"/>
    </source>
</evidence>
<comment type="pathway">
    <text evidence="1 8">Amino-acid biosynthesis; L-lysine biosynthesis via DAP pathway; (S)-tetrahydrodipicolinate from L-aspartate: step 1/4.</text>
</comment>
<evidence type="ECO:0000256" key="5">
    <source>
        <dbReference type="ARBA" id="ARBA00022777"/>
    </source>
</evidence>
<protein>
    <recommendedName>
        <fullName evidence="7">Aspartokinase</fullName>
        <ecNumber evidence="7">2.7.2.4</ecNumber>
    </recommendedName>
</protein>
<dbReference type="Pfam" id="PF00696">
    <property type="entry name" value="AA_kinase"/>
    <property type="match status" value="1"/>
</dbReference>
<dbReference type="InterPro" id="IPR042199">
    <property type="entry name" value="AsparK_Bifunc_asparK/hSer_DH"/>
</dbReference>
<gene>
    <name evidence="10" type="ORF">F0145_02780</name>
</gene>
<dbReference type="UniPathway" id="UPA00051">
    <property type="reaction ID" value="UER00462"/>
</dbReference>
<dbReference type="GO" id="GO:0009090">
    <property type="term" value="P:homoserine biosynthetic process"/>
    <property type="evidence" value="ECO:0007669"/>
    <property type="project" value="TreeGrafter"/>
</dbReference>
<comment type="similarity">
    <text evidence="2 7">Belongs to the aspartokinase family.</text>
</comment>
<dbReference type="RefSeq" id="WP_150086615.1">
    <property type="nucleotide sequence ID" value="NZ_VWSF01000001.1"/>
</dbReference>
<keyword evidence="3 7" id="KW-0808">Transferase</keyword>
<proteinExistence type="inferred from homology"/>
<dbReference type="Gene3D" id="1.20.120.1320">
    <property type="entry name" value="Aspartokinase, catalytic domain"/>
    <property type="match status" value="1"/>
</dbReference>
<dbReference type="PANTHER" id="PTHR21499:SF59">
    <property type="entry name" value="ASPARTOKINASE"/>
    <property type="match status" value="1"/>
</dbReference>
<dbReference type="NCBIfam" id="TIGR00657">
    <property type="entry name" value="asp_kinases"/>
    <property type="match status" value="1"/>
</dbReference>
<dbReference type="UniPathway" id="UPA00034">
    <property type="reaction ID" value="UER00015"/>
</dbReference>
<dbReference type="GO" id="GO:0009089">
    <property type="term" value="P:lysine biosynthetic process via diaminopimelate"/>
    <property type="evidence" value="ECO:0007669"/>
    <property type="project" value="UniProtKB-UniPathway"/>
</dbReference>
<sequence length="419" mass="47635">MKVFKFGGASVKDAAAVINVAAIVQQYSGPLLIVVSAMGKTTNALEEVFQLAENHQDYEPALQKIEYYHRQITTELFPDNQHPVFAHLQDQFSQIRQYLQNLPAGPPDEHYDQIVSQGELISSVILYHYLAHAGFPAAWLDCRTCIATDCGWREARVDWATTEKNMQDKVAPLLQDKIIITQGFLGGAAENRTTTLGREGSDFSGAIFAYCLQAESLTIWKDVAGFLNADPKYFLRTHKYDEISYQETVEMAYYGASVIHPKTIKPLANRQIPLYVKSFLQPQEPGTVIKDSKHEKLVPAFIRKGNQCLLSFGVRDFTFVSERNLSAIFNALAELRFKINLMQNSAISFSVCTDYDADRLQLLQEQLQEQFIFHYNAGLLLYTIKNYTEDSINHLTNGKEILLEQRTRSTFQFVCREKE</sequence>
<evidence type="ECO:0000256" key="2">
    <source>
        <dbReference type="ARBA" id="ARBA00010122"/>
    </source>
</evidence>
<dbReference type="Proteomes" id="UP000323426">
    <property type="component" value="Unassembled WGS sequence"/>
</dbReference>
<dbReference type="GO" id="GO:0004072">
    <property type="term" value="F:aspartate kinase activity"/>
    <property type="evidence" value="ECO:0007669"/>
    <property type="project" value="UniProtKB-EC"/>
</dbReference>
<comment type="pathway">
    <text evidence="8">Amino-acid biosynthesis; L-threonine biosynthesis; L-threonine from L-aspartate: step 1/5.</text>
</comment>
<dbReference type="InterPro" id="IPR036393">
    <property type="entry name" value="AceGlu_kinase-like_sf"/>
</dbReference>